<dbReference type="Proteomes" id="UP000683360">
    <property type="component" value="Unassembled WGS sequence"/>
</dbReference>
<evidence type="ECO:0000313" key="3">
    <source>
        <dbReference type="EMBL" id="CAG2208122.1"/>
    </source>
</evidence>
<sequence length="481" mass="53599">MLILKSYAKNICNWQAVYSDVSKDAQKLPDRVKSLYTDAKFDRRKMSDQISRLVTKDPALIPSKEIKQLITQFLSWSVMATVKQDSSPIRPPNFRIEIPGDEKVSPATTKPVGGNGVLFQEISLKNSTGKATVAVWDSLVDTIQKGKVINISKCRVRLFNAEKKLSTTKASVLEGCENRILFAQNVRSTVTCLECDKPRCVYSKLKLTPRDVRALKHTIDKYDYTCGAILAPEATAKMSQAEGHAFSDKLQSFSESRDDYDKSLDKNIQLVKQLLSDFDECFDQVHASNKPSPQRSSSVQASPDRSLPLQQSFCIGSPVPQQPSVSTDSVTLASTATQQRQSKELEAKRIRLKCLETEIEIRKQTAELEALLELKSAQSDYLLSLDDHDQTLVKQIDSDERFRSDTKTDSNNNNHVTFSSSTPHGQASQKFISDNYEQPSHIEPVSPLNASASAFKPKTIDDSTLQSATGLSSFFLRKISS</sequence>
<evidence type="ECO:0000313" key="4">
    <source>
        <dbReference type="Proteomes" id="UP000683360"/>
    </source>
</evidence>
<dbReference type="EMBL" id="CAJPWZ010001103">
    <property type="protein sequence ID" value="CAG2208122.1"/>
    <property type="molecule type" value="Genomic_DNA"/>
</dbReference>
<dbReference type="AlphaFoldDB" id="A0A8S3RJ20"/>
<name>A0A8S3RJ20_MYTED</name>
<evidence type="ECO:0000256" key="1">
    <source>
        <dbReference type="SAM" id="Coils"/>
    </source>
</evidence>
<dbReference type="SUPFAM" id="SSF50249">
    <property type="entry name" value="Nucleic acid-binding proteins"/>
    <property type="match status" value="1"/>
</dbReference>
<proteinExistence type="predicted"/>
<comment type="caution">
    <text evidence="3">The sequence shown here is derived from an EMBL/GenBank/DDBJ whole genome shotgun (WGS) entry which is preliminary data.</text>
</comment>
<keyword evidence="1" id="KW-0175">Coiled coil</keyword>
<gene>
    <name evidence="3" type="ORF">MEDL_22350</name>
</gene>
<organism evidence="3 4">
    <name type="scientific">Mytilus edulis</name>
    <name type="common">Blue mussel</name>
    <dbReference type="NCBI Taxonomy" id="6550"/>
    <lineage>
        <taxon>Eukaryota</taxon>
        <taxon>Metazoa</taxon>
        <taxon>Spiralia</taxon>
        <taxon>Lophotrochozoa</taxon>
        <taxon>Mollusca</taxon>
        <taxon>Bivalvia</taxon>
        <taxon>Autobranchia</taxon>
        <taxon>Pteriomorphia</taxon>
        <taxon>Mytilida</taxon>
        <taxon>Mytiloidea</taxon>
        <taxon>Mytilidae</taxon>
        <taxon>Mytilinae</taxon>
        <taxon>Mytilus</taxon>
    </lineage>
</organism>
<protein>
    <submittedName>
        <fullName evidence="3">Uncharacterized protein</fullName>
    </submittedName>
</protein>
<reference evidence="3" key="1">
    <citation type="submission" date="2021-03" db="EMBL/GenBank/DDBJ databases">
        <authorList>
            <person name="Bekaert M."/>
        </authorList>
    </citation>
    <scope>NUCLEOTIDE SEQUENCE</scope>
</reference>
<dbReference type="InterPro" id="IPR012340">
    <property type="entry name" value="NA-bd_OB-fold"/>
</dbReference>
<dbReference type="OrthoDB" id="6180015at2759"/>
<accession>A0A8S3RJ20</accession>
<dbReference type="Gene3D" id="2.40.50.140">
    <property type="entry name" value="Nucleic acid-binding proteins"/>
    <property type="match status" value="1"/>
</dbReference>
<feature type="coiled-coil region" evidence="1">
    <location>
        <begin position="338"/>
        <end position="374"/>
    </location>
</feature>
<keyword evidence="4" id="KW-1185">Reference proteome</keyword>
<evidence type="ECO:0000256" key="2">
    <source>
        <dbReference type="SAM" id="MobiDB-lite"/>
    </source>
</evidence>
<feature type="compositionally biased region" description="Polar residues" evidence="2">
    <location>
        <begin position="409"/>
        <end position="427"/>
    </location>
</feature>
<feature type="region of interest" description="Disordered" evidence="2">
    <location>
        <begin position="401"/>
        <end position="427"/>
    </location>
</feature>